<name>Q1N4L1_9GAMM</name>
<dbReference type="GO" id="GO:0006281">
    <property type="term" value="P:DNA repair"/>
    <property type="evidence" value="ECO:0007669"/>
    <property type="project" value="InterPro"/>
</dbReference>
<organism evidence="9 10">
    <name type="scientific">Bermanella marisrubri</name>
    <dbReference type="NCBI Taxonomy" id="207949"/>
    <lineage>
        <taxon>Bacteria</taxon>
        <taxon>Pseudomonadati</taxon>
        <taxon>Pseudomonadota</taxon>
        <taxon>Gammaproteobacteria</taxon>
        <taxon>Oceanospirillales</taxon>
        <taxon>Oceanospirillaceae</taxon>
        <taxon>Bermanella</taxon>
    </lineage>
</organism>
<dbReference type="SUPFAM" id="SSF56219">
    <property type="entry name" value="DNase I-like"/>
    <property type="match status" value="1"/>
</dbReference>
<feature type="domain" description="Endonuclease/exonuclease/phosphatase" evidence="8">
    <location>
        <begin position="4"/>
        <end position="262"/>
    </location>
</feature>
<evidence type="ECO:0000256" key="1">
    <source>
        <dbReference type="ARBA" id="ARBA00007092"/>
    </source>
</evidence>
<reference evidence="9 10" key="1">
    <citation type="submission" date="2006-03" db="EMBL/GenBank/DDBJ databases">
        <authorList>
            <person name="Pinhassi J."/>
            <person name="Pedros-Alio C."/>
            <person name="Ferriera S."/>
            <person name="Johnson J."/>
            <person name="Kravitz S."/>
            <person name="Halpern A."/>
            <person name="Remington K."/>
            <person name="Beeson K."/>
            <person name="Tran B."/>
            <person name="Rogers Y.-H."/>
            <person name="Friedman R."/>
            <person name="Venter J.C."/>
        </authorList>
    </citation>
    <scope>NUCLEOTIDE SEQUENCE [LARGE SCALE GENOMIC DNA]</scope>
    <source>
        <strain evidence="9 10">RED65</strain>
    </source>
</reference>
<feature type="binding site" evidence="6">
    <location>
        <position position="154"/>
    </location>
    <ligand>
        <name>Mg(2+)</name>
        <dbReference type="ChEBI" id="CHEBI:18420"/>
        <label>1</label>
    </ligand>
</feature>
<feature type="site" description="Transition state stabilizer" evidence="7">
    <location>
        <position position="154"/>
    </location>
</feature>
<dbReference type="GO" id="GO:0003677">
    <property type="term" value="F:DNA binding"/>
    <property type="evidence" value="ECO:0007669"/>
    <property type="project" value="InterPro"/>
</dbReference>
<dbReference type="Gene3D" id="3.60.10.10">
    <property type="entry name" value="Endonuclease/exonuclease/phosphatase"/>
    <property type="match status" value="1"/>
</dbReference>
<keyword evidence="4 6" id="KW-0460">Magnesium</keyword>
<accession>Q1N4L1</accession>
<dbReference type="RefSeq" id="WP_007017801.1">
    <property type="nucleotide sequence ID" value="NZ_CH724114.1"/>
</dbReference>
<feature type="binding site" evidence="6">
    <location>
        <position position="34"/>
    </location>
    <ligand>
        <name>Mg(2+)</name>
        <dbReference type="ChEBI" id="CHEBI:18420"/>
        <label>1</label>
    </ligand>
</feature>
<dbReference type="InterPro" id="IPR020847">
    <property type="entry name" value="AP_endonuclease_F1_BS"/>
</dbReference>
<feature type="active site" evidence="5">
    <location>
        <position position="110"/>
    </location>
</feature>
<evidence type="ECO:0000256" key="7">
    <source>
        <dbReference type="PIRSR" id="PIRSR604808-3"/>
    </source>
</evidence>
<dbReference type="PANTHER" id="PTHR43250:SF2">
    <property type="entry name" value="EXODEOXYRIBONUCLEASE III"/>
    <property type="match status" value="1"/>
</dbReference>
<dbReference type="STRING" id="207949.RED65_01615"/>
<dbReference type="NCBIfam" id="TIGR00195">
    <property type="entry name" value="exoDNase_III"/>
    <property type="match status" value="1"/>
</dbReference>
<dbReference type="HOGENOM" id="CLU_027539_0_3_6"/>
<dbReference type="GO" id="GO:0046872">
    <property type="term" value="F:metal ion binding"/>
    <property type="evidence" value="ECO:0007669"/>
    <property type="project" value="UniProtKB-KW"/>
</dbReference>
<keyword evidence="6" id="KW-0464">Manganese</keyword>
<feature type="site" description="Important for catalytic activity" evidence="7">
    <location>
        <position position="232"/>
    </location>
</feature>
<dbReference type="OrthoDB" id="9803914at2"/>
<dbReference type="GO" id="GO:0008311">
    <property type="term" value="F:double-stranded DNA 3'-5' DNA exonuclease activity"/>
    <property type="evidence" value="ECO:0007669"/>
    <property type="project" value="InterPro"/>
</dbReference>
<evidence type="ECO:0000313" key="9">
    <source>
        <dbReference type="EMBL" id="EAT13417.1"/>
    </source>
</evidence>
<dbReference type="GO" id="GO:0004519">
    <property type="term" value="F:endonuclease activity"/>
    <property type="evidence" value="ECO:0007669"/>
    <property type="project" value="InterPro"/>
</dbReference>
<keyword evidence="2 6" id="KW-0479">Metal-binding</keyword>
<dbReference type="InterPro" id="IPR037493">
    <property type="entry name" value="ExoIII-like"/>
</dbReference>
<proteinExistence type="inferred from homology"/>
<feature type="site" description="Interaction with DNA substrate" evidence="7">
    <location>
        <position position="262"/>
    </location>
</feature>
<comment type="cofactor">
    <cofactor evidence="6">
        <name>Mg(2+)</name>
        <dbReference type="ChEBI" id="CHEBI:18420"/>
    </cofactor>
    <cofactor evidence="6">
        <name>Mn(2+)</name>
        <dbReference type="ChEBI" id="CHEBI:29035"/>
    </cofactor>
    <text evidence="6">Probably binds two magnesium or manganese ions per subunit.</text>
</comment>
<dbReference type="InterPro" id="IPR004808">
    <property type="entry name" value="AP_endonuc_1"/>
</dbReference>
<evidence type="ECO:0000313" key="10">
    <source>
        <dbReference type="Proteomes" id="UP000004263"/>
    </source>
</evidence>
<keyword evidence="10" id="KW-1185">Reference proteome</keyword>
<feature type="active site" description="Proton donor/acceptor" evidence="5">
    <location>
        <position position="152"/>
    </location>
</feature>
<dbReference type="CDD" id="cd09086">
    <property type="entry name" value="ExoIII-like_AP-endo"/>
    <property type="match status" value="1"/>
</dbReference>
<gene>
    <name evidence="9" type="ORF">RED65_01615</name>
</gene>
<dbReference type="Pfam" id="PF03372">
    <property type="entry name" value="Exo_endo_phos"/>
    <property type="match status" value="1"/>
</dbReference>
<dbReference type="PROSITE" id="PS51435">
    <property type="entry name" value="AP_NUCLEASE_F1_4"/>
    <property type="match status" value="1"/>
</dbReference>
<dbReference type="PANTHER" id="PTHR43250">
    <property type="entry name" value="EXODEOXYRIBONUCLEASE III"/>
    <property type="match status" value="1"/>
</dbReference>
<dbReference type="InterPro" id="IPR036691">
    <property type="entry name" value="Endo/exonu/phosph_ase_sf"/>
</dbReference>
<comment type="caution">
    <text evidence="9">The sequence shown here is derived from an EMBL/GenBank/DDBJ whole genome shotgun (WGS) entry which is preliminary data.</text>
</comment>
<dbReference type="NCBIfam" id="NF008733">
    <property type="entry name" value="PRK11756.1"/>
    <property type="match status" value="1"/>
</dbReference>
<dbReference type="NCBIfam" id="TIGR00633">
    <property type="entry name" value="xth"/>
    <property type="match status" value="1"/>
</dbReference>
<evidence type="ECO:0000256" key="3">
    <source>
        <dbReference type="ARBA" id="ARBA00022801"/>
    </source>
</evidence>
<comment type="similarity">
    <text evidence="1">Belongs to the DNA repair enzymes AP/ExoA family.</text>
</comment>
<feature type="binding site" evidence="6">
    <location>
        <position position="261"/>
    </location>
    <ligand>
        <name>Mg(2+)</name>
        <dbReference type="ChEBI" id="CHEBI:18420"/>
        <label>1</label>
    </ligand>
</feature>
<evidence type="ECO:0000259" key="8">
    <source>
        <dbReference type="Pfam" id="PF03372"/>
    </source>
</evidence>
<keyword evidence="3" id="KW-0378">Hydrolase</keyword>
<evidence type="ECO:0000256" key="2">
    <source>
        <dbReference type="ARBA" id="ARBA00022723"/>
    </source>
</evidence>
<feature type="binding site" evidence="6">
    <location>
        <position position="7"/>
    </location>
    <ligand>
        <name>Mg(2+)</name>
        <dbReference type="ChEBI" id="CHEBI:18420"/>
        <label>1</label>
    </ligand>
</feature>
<feature type="binding site" evidence="6">
    <location>
        <position position="262"/>
    </location>
    <ligand>
        <name>Mg(2+)</name>
        <dbReference type="ChEBI" id="CHEBI:18420"/>
        <label>1</label>
    </ligand>
</feature>
<protein>
    <submittedName>
        <fullName evidence="9">Exodeoxyribonuclease III</fullName>
    </submittedName>
</protein>
<sequence>MRIVSFNINGVRARLHQIDAIKHQLKADIIGLQEVKAAPEVVPVADIEAIGYKADIHSQKAHYGVANLSLNPSIECQQGFPGDTDDDQKRFIHSQYKLNNGEILHVLNGYFPQGENRQHETKFPAKRKYYADLKDYLNKHLSPDNHIVVMGDMNVALHDEDIGIGEQNRKRWLRTEKCAFLPEEREWLQGILDWGLADSFRTQHPDTNDRYSWFDYRSKGFADDPKRGLRIDYILLSKSLMSKLKTADIDYDIRGMEKPSDHAPIYVELNL</sequence>
<feature type="binding site" evidence="6">
    <location>
        <position position="152"/>
    </location>
    <ligand>
        <name>Mg(2+)</name>
        <dbReference type="ChEBI" id="CHEBI:18420"/>
        <label>1</label>
    </ligand>
</feature>
<dbReference type="Proteomes" id="UP000004263">
    <property type="component" value="Unassembled WGS sequence"/>
</dbReference>
<evidence type="ECO:0000256" key="5">
    <source>
        <dbReference type="PIRSR" id="PIRSR604808-1"/>
    </source>
</evidence>
<evidence type="ECO:0000256" key="6">
    <source>
        <dbReference type="PIRSR" id="PIRSR604808-2"/>
    </source>
</evidence>
<feature type="active site" description="Proton acceptor" evidence="5">
    <location>
        <position position="262"/>
    </location>
</feature>
<dbReference type="EMBL" id="AAQH01000002">
    <property type="protein sequence ID" value="EAT13417.1"/>
    <property type="molecule type" value="Genomic_DNA"/>
</dbReference>
<dbReference type="InterPro" id="IPR005135">
    <property type="entry name" value="Endo/exonuclease/phosphatase"/>
</dbReference>
<evidence type="ECO:0000256" key="4">
    <source>
        <dbReference type="ARBA" id="ARBA00022842"/>
    </source>
</evidence>
<dbReference type="AlphaFoldDB" id="Q1N4L1"/>
<dbReference type="PROSITE" id="PS00726">
    <property type="entry name" value="AP_NUCLEASE_F1_1"/>
    <property type="match status" value="1"/>
</dbReference>